<evidence type="ECO:0000313" key="3">
    <source>
        <dbReference type="Proteomes" id="UP000227088"/>
    </source>
</evidence>
<feature type="transmembrane region" description="Helical" evidence="1">
    <location>
        <begin position="100"/>
        <end position="120"/>
    </location>
</feature>
<dbReference type="Proteomes" id="UP000227088">
    <property type="component" value="Unassembled WGS sequence"/>
</dbReference>
<feature type="transmembrane region" description="Helical" evidence="1">
    <location>
        <begin position="74"/>
        <end position="94"/>
    </location>
</feature>
<feature type="transmembrane region" description="Helical" evidence="1">
    <location>
        <begin position="170"/>
        <end position="190"/>
    </location>
</feature>
<name>A0A1Y5I0E8_OLEAN</name>
<proteinExistence type="predicted"/>
<organism evidence="2 3">
    <name type="scientific">Oleispira antarctica</name>
    <dbReference type="NCBI Taxonomy" id="188908"/>
    <lineage>
        <taxon>Bacteria</taxon>
        <taxon>Pseudomonadati</taxon>
        <taxon>Pseudomonadota</taxon>
        <taxon>Gammaproteobacteria</taxon>
        <taxon>Oceanospirillales</taxon>
        <taxon>Oceanospirillaceae</taxon>
        <taxon>Oleispira</taxon>
    </lineage>
</organism>
<evidence type="ECO:0000256" key="1">
    <source>
        <dbReference type="SAM" id="Phobius"/>
    </source>
</evidence>
<dbReference type="Pfam" id="PF13795">
    <property type="entry name" value="HupE_UreJ_2"/>
    <property type="match status" value="1"/>
</dbReference>
<reference evidence="3" key="1">
    <citation type="journal article" date="2017" name="Proc. Natl. Acad. Sci. U.S.A.">
        <title>Simulation of Deepwater Horizon oil plume reveals substrate specialization within a complex community of hydrocarbon degraders.</title>
        <authorList>
            <person name="Hu P."/>
            <person name="Dubinsky E.A."/>
            <person name="Probst A.J."/>
            <person name="Wang J."/>
            <person name="Sieber C.M.K."/>
            <person name="Tom L.M."/>
            <person name="Gardinali P."/>
            <person name="Banfield J.F."/>
            <person name="Atlas R.M."/>
            <person name="Andersen G.L."/>
        </authorList>
    </citation>
    <scope>NUCLEOTIDE SEQUENCE [LARGE SCALE GENOMIC DNA]</scope>
</reference>
<keyword evidence="1" id="KW-0472">Membrane</keyword>
<evidence type="ECO:0000313" key="2">
    <source>
        <dbReference type="EMBL" id="OUS40515.1"/>
    </source>
</evidence>
<gene>
    <name evidence="2" type="ORF">A9R00_05645</name>
</gene>
<dbReference type="EMBL" id="MABE01000323">
    <property type="protein sequence ID" value="OUS40515.1"/>
    <property type="molecule type" value="Genomic_DNA"/>
</dbReference>
<protein>
    <recommendedName>
        <fullName evidence="4">HupE / UreJ protein</fullName>
    </recommendedName>
</protein>
<accession>A0A1Y5I0E8</accession>
<feature type="transmembrane region" description="Helical" evidence="1">
    <location>
        <begin position="47"/>
        <end position="67"/>
    </location>
</feature>
<keyword evidence="1" id="KW-1133">Transmembrane helix</keyword>
<dbReference type="AlphaFoldDB" id="A0A1Y5I0E8"/>
<evidence type="ECO:0008006" key="4">
    <source>
        <dbReference type="Google" id="ProtNLM"/>
    </source>
</evidence>
<feature type="transmembrane region" description="Helical" evidence="1">
    <location>
        <begin position="132"/>
        <end position="150"/>
    </location>
</feature>
<keyword evidence="1" id="KW-0812">Transmembrane</keyword>
<feature type="transmembrane region" description="Helical" evidence="1">
    <location>
        <begin position="202"/>
        <end position="222"/>
    </location>
</feature>
<dbReference type="InterPro" id="IPR032809">
    <property type="entry name" value="Put_HupE_UreJ"/>
</dbReference>
<comment type="caution">
    <text evidence="2">The sequence shown here is derived from an EMBL/GenBank/DDBJ whole genome shotgun (WGS) entry which is preliminary data.</text>
</comment>
<sequence length="264" mass="30018">MFKLIHKLLIALPLLLLGMSAWGHGMSEEDKVRILNAGPLEYIDLGAVHMVTGYDHLLFIFGVIFFLSRFVDILKFITAFTIGHSITLLFATLLEIQANVYLIDAVIALTVCYKAFDNLNGFKKHLDIKPPNLMWMVFIFGLIHGFGLSTRLQELPMGDDLVIKILSFNLGVELGQIVALSIMLLLLAGWRKTESFAKFSKLANWLLMILGILLFLMQMHGYQHFKYADEFPLNKDDHSHIHDDMRKAESGLSGYKKQINFSQE</sequence>